<dbReference type="PANTHER" id="PTHR10889:SF1">
    <property type="entry name" value="DEOXYRIBOSE-PHOSPHATE ALDOLASE"/>
    <property type="match status" value="1"/>
</dbReference>
<dbReference type="SUPFAM" id="SSF51569">
    <property type="entry name" value="Aldolase"/>
    <property type="match status" value="1"/>
</dbReference>
<dbReference type="GO" id="GO:0016052">
    <property type="term" value="P:carbohydrate catabolic process"/>
    <property type="evidence" value="ECO:0007669"/>
    <property type="project" value="TreeGrafter"/>
</dbReference>
<dbReference type="GO" id="GO:0004139">
    <property type="term" value="F:deoxyribose-phosphate aldolase activity"/>
    <property type="evidence" value="ECO:0007669"/>
    <property type="project" value="UniProtKB-EC"/>
</dbReference>
<evidence type="ECO:0000256" key="8">
    <source>
        <dbReference type="SAM" id="MobiDB-lite"/>
    </source>
</evidence>
<gene>
    <name evidence="9" type="ORF">P171DRAFT_435423</name>
</gene>
<dbReference type="InterPro" id="IPR002915">
    <property type="entry name" value="DeoC/FbaB/LacD_aldolase"/>
</dbReference>
<keyword evidence="3" id="KW-0963">Cytoplasm</keyword>
<evidence type="ECO:0000256" key="2">
    <source>
        <dbReference type="ARBA" id="ARBA00012515"/>
    </source>
</evidence>
<evidence type="ECO:0000256" key="4">
    <source>
        <dbReference type="ARBA" id="ARBA00023239"/>
    </source>
</evidence>
<comment type="catalytic activity">
    <reaction evidence="7">
        <text>2-deoxy-D-ribose 5-phosphate = D-glyceraldehyde 3-phosphate + acetaldehyde</text>
        <dbReference type="Rhea" id="RHEA:12821"/>
        <dbReference type="ChEBI" id="CHEBI:15343"/>
        <dbReference type="ChEBI" id="CHEBI:59776"/>
        <dbReference type="ChEBI" id="CHEBI:62877"/>
        <dbReference type="EC" id="4.1.2.4"/>
    </reaction>
</comment>
<dbReference type="Proteomes" id="UP000799764">
    <property type="component" value="Unassembled WGS sequence"/>
</dbReference>
<evidence type="ECO:0000256" key="5">
    <source>
        <dbReference type="ARBA" id="ARBA00023270"/>
    </source>
</evidence>
<evidence type="ECO:0000256" key="7">
    <source>
        <dbReference type="ARBA" id="ARBA00048791"/>
    </source>
</evidence>
<accession>A0A9P4PB73</accession>
<dbReference type="Gene3D" id="3.20.20.70">
    <property type="entry name" value="Aldolase class I"/>
    <property type="match status" value="2"/>
</dbReference>
<evidence type="ECO:0000256" key="3">
    <source>
        <dbReference type="ARBA" id="ARBA00022490"/>
    </source>
</evidence>
<dbReference type="SMART" id="SM01133">
    <property type="entry name" value="DeoC"/>
    <property type="match status" value="1"/>
</dbReference>
<protein>
    <recommendedName>
        <fullName evidence="2">deoxyribose-phosphate aldolase</fullName>
        <ecNumber evidence="2">4.1.2.4</ecNumber>
    </recommendedName>
    <alternativeName>
        <fullName evidence="6">2-deoxy-D-ribose 5-phosphate aldolase</fullName>
    </alternativeName>
</protein>
<organism evidence="9 10">
    <name type="scientific">Karstenula rhodostoma CBS 690.94</name>
    <dbReference type="NCBI Taxonomy" id="1392251"/>
    <lineage>
        <taxon>Eukaryota</taxon>
        <taxon>Fungi</taxon>
        <taxon>Dikarya</taxon>
        <taxon>Ascomycota</taxon>
        <taxon>Pezizomycotina</taxon>
        <taxon>Dothideomycetes</taxon>
        <taxon>Pleosporomycetidae</taxon>
        <taxon>Pleosporales</taxon>
        <taxon>Massarineae</taxon>
        <taxon>Didymosphaeriaceae</taxon>
        <taxon>Karstenula</taxon>
    </lineage>
</organism>
<dbReference type="InterPro" id="IPR011343">
    <property type="entry name" value="DeoC"/>
</dbReference>
<proteinExistence type="inferred from homology"/>
<dbReference type="InterPro" id="IPR013785">
    <property type="entry name" value="Aldolase_TIM"/>
</dbReference>
<evidence type="ECO:0000256" key="1">
    <source>
        <dbReference type="ARBA" id="ARBA00010936"/>
    </source>
</evidence>
<reference evidence="9" key="1">
    <citation type="journal article" date="2020" name="Stud. Mycol.">
        <title>101 Dothideomycetes genomes: a test case for predicting lifestyles and emergence of pathogens.</title>
        <authorList>
            <person name="Haridas S."/>
            <person name="Albert R."/>
            <person name="Binder M."/>
            <person name="Bloem J."/>
            <person name="Labutti K."/>
            <person name="Salamov A."/>
            <person name="Andreopoulos B."/>
            <person name="Baker S."/>
            <person name="Barry K."/>
            <person name="Bills G."/>
            <person name="Bluhm B."/>
            <person name="Cannon C."/>
            <person name="Castanera R."/>
            <person name="Culley D."/>
            <person name="Daum C."/>
            <person name="Ezra D."/>
            <person name="Gonzalez J."/>
            <person name="Henrissat B."/>
            <person name="Kuo A."/>
            <person name="Liang C."/>
            <person name="Lipzen A."/>
            <person name="Lutzoni F."/>
            <person name="Magnuson J."/>
            <person name="Mondo S."/>
            <person name="Nolan M."/>
            <person name="Ohm R."/>
            <person name="Pangilinan J."/>
            <person name="Park H.-J."/>
            <person name="Ramirez L."/>
            <person name="Alfaro M."/>
            <person name="Sun H."/>
            <person name="Tritt A."/>
            <person name="Yoshinaga Y."/>
            <person name="Zwiers L.-H."/>
            <person name="Turgeon B."/>
            <person name="Goodwin S."/>
            <person name="Spatafora J."/>
            <person name="Crous P."/>
            <person name="Grigoriev I."/>
        </authorList>
    </citation>
    <scope>NUCLEOTIDE SEQUENCE</scope>
    <source>
        <strain evidence="9">CBS 690.94</strain>
    </source>
</reference>
<comment type="similarity">
    <text evidence="1">Belongs to the DeoC/FbaB aldolase family. DeoC type 1 subfamily.</text>
</comment>
<comment type="caution">
    <text evidence="9">The sequence shown here is derived from an EMBL/GenBank/DDBJ whole genome shotgun (WGS) entry which is preliminary data.</text>
</comment>
<evidence type="ECO:0000256" key="6">
    <source>
        <dbReference type="ARBA" id="ARBA00032755"/>
    </source>
</evidence>
<evidence type="ECO:0000313" key="10">
    <source>
        <dbReference type="Proteomes" id="UP000799764"/>
    </source>
</evidence>
<sequence>MDSAPQPTESEIHIREFLSANPALDKELGEVKLMTGRYTNEEWAAQIAETQRKVLAEVRDRREDGGRGWKYETPSAASTELSKTVDHTLLKLDAKEAQIDALCAEARVENFKSVCVRLPWVQKCVNNLKGTDVVVACVVGFHEGTQDTYEKLREARAAVAAGAAELDLVLNYSILTKHNPRPSASLSSRDSATDSITAANTAVNARPRAGTAATEGPYSVAAASTVSEEDEGEITDYSAIYKELASIRALCPNPTVIKLILETSQLTDRQILAAAHLAASANLDFIKTSTGFNGPGATLPHVQLMVTAAEYLSTKTRSNGGSPVRGGGRKMEVKASGGVRSWEDARKMLEAGATRLGTSSGVWIMQEGRKAVEAEATGKRPGMATRLYTDNSLADGDGY</sequence>
<feature type="region of interest" description="Disordered" evidence="8">
    <location>
        <begin position="316"/>
        <end position="337"/>
    </location>
</feature>
<dbReference type="GO" id="GO:0005737">
    <property type="term" value="C:cytoplasm"/>
    <property type="evidence" value="ECO:0007669"/>
    <property type="project" value="InterPro"/>
</dbReference>
<evidence type="ECO:0000313" key="9">
    <source>
        <dbReference type="EMBL" id="KAF2440637.1"/>
    </source>
</evidence>
<dbReference type="EC" id="4.1.2.4" evidence="2"/>
<keyword evidence="10" id="KW-1185">Reference proteome</keyword>
<dbReference type="HAMAP" id="MF_00114">
    <property type="entry name" value="DeoC_type1"/>
    <property type="match status" value="1"/>
</dbReference>
<dbReference type="EMBL" id="MU001507">
    <property type="protein sequence ID" value="KAF2440637.1"/>
    <property type="molecule type" value="Genomic_DNA"/>
</dbReference>
<dbReference type="OrthoDB" id="70823at2759"/>
<dbReference type="AlphaFoldDB" id="A0A9P4PB73"/>
<dbReference type="PANTHER" id="PTHR10889">
    <property type="entry name" value="DEOXYRIBOSE-PHOSPHATE ALDOLASE"/>
    <property type="match status" value="1"/>
</dbReference>
<name>A0A9P4PB73_9PLEO</name>
<keyword evidence="4" id="KW-0456">Lyase</keyword>
<dbReference type="GO" id="GO:0009264">
    <property type="term" value="P:deoxyribonucleotide catabolic process"/>
    <property type="evidence" value="ECO:0007669"/>
    <property type="project" value="InterPro"/>
</dbReference>
<dbReference type="InterPro" id="IPR028581">
    <property type="entry name" value="DeoC_typeI"/>
</dbReference>
<keyword evidence="5" id="KW-0704">Schiff base</keyword>